<sequence>MNIFFTYMILGVSLSAPIGPINAAQLDKGIKYGFLHAWLVGLGAMLADVVYMLLIYFGLAHFLNTPFMKTFLWAFGCFVLIYTGIESLLNLRKNQAAARVTSKDVSAAKSFFSGFLMALTNPLNILFWLGIYGSILAKTVETYGMRYVFIYSLGIFLGILLWDVIMATIASTVFKWGSKQIIQVISGMASVSLIGFGLYFGYQAVKALLL</sequence>
<proteinExistence type="predicted"/>
<feature type="transmembrane region" description="Helical" evidence="6">
    <location>
        <begin position="181"/>
        <end position="202"/>
    </location>
</feature>
<dbReference type="RefSeq" id="WP_155704820.1">
    <property type="nucleotide sequence ID" value="NZ_CP034235.1"/>
</dbReference>
<accession>A0A6B8RVJ7</accession>
<protein>
    <submittedName>
        <fullName evidence="7">Amino acid transporter</fullName>
    </submittedName>
</protein>
<feature type="transmembrane region" description="Helical" evidence="6">
    <location>
        <begin position="71"/>
        <end position="91"/>
    </location>
</feature>
<dbReference type="OrthoDB" id="7874789at2"/>
<organism evidence="7 8">
    <name type="scientific">Paenibacillus psychroresistens</name>
    <dbReference type="NCBI Taxonomy" id="1778678"/>
    <lineage>
        <taxon>Bacteria</taxon>
        <taxon>Bacillati</taxon>
        <taxon>Bacillota</taxon>
        <taxon>Bacilli</taxon>
        <taxon>Bacillales</taxon>
        <taxon>Paenibacillaceae</taxon>
        <taxon>Paenibacillus</taxon>
    </lineage>
</organism>
<dbReference type="KEGG" id="ppsc:EHS13_34735"/>
<evidence type="ECO:0000256" key="2">
    <source>
        <dbReference type="ARBA" id="ARBA00022475"/>
    </source>
</evidence>
<keyword evidence="2" id="KW-1003">Cell membrane</keyword>
<evidence type="ECO:0000256" key="1">
    <source>
        <dbReference type="ARBA" id="ARBA00004651"/>
    </source>
</evidence>
<keyword evidence="4 6" id="KW-1133">Transmembrane helix</keyword>
<dbReference type="EMBL" id="CP034235">
    <property type="protein sequence ID" value="QGQ99655.1"/>
    <property type="molecule type" value="Genomic_DNA"/>
</dbReference>
<feature type="transmembrane region" description="Helical" evidence="6">
    <location>
        <begin position="148"/>
        <end position="169"/>
    </location>
</feature>
<name>A0A6B8RVJ7_9BACL</name>
<evidence type="ECO:0000256" key="5">
    <source>
        <dbReference type="ARBA" id="ARBA00023136"/>
    </source>
</evidence>
<dbReference type="Proteomes" id="UP000426246">
    <property type="component" value="Chromosome"/>
</dbReference>
<keyword evidence="8" id="KW-1185">Reference proteome</keyword>
<reference evidence="8" key="1">
    <citation type="submission" date="2018-11" db="EMBL/GenBank/DDBJ databases">
        <title>Complete genome sequence of Paenibacillus sp. ML311-T8.</title>
        <authorList>
            <person name="Nam Y.-D."/>
            <person name="Kang J."/>
            <person name="Chung W.-H."/>
            <person name="Park Y.S."/>
        </authorList>
    </citation>
    <scope>NUCLEOTIDE SEQUENCE [LARGE SCALE GENOMIC DNA]</scope>
    <source>
        <strain evidence="8">ML311-T8</strain>
    </source>
</reference>
<gene>
    <name evidence="7" type="ORF">EHS13_34735</name>
</gene>
<dbReference type="GO" id="GO:0015171">
    <property type="term" value="F:amino acid transmembrane transporter activity"/>
    <property type="evidence" value="ECO:0007669"/>
    <property type="project" value="TreeGrafter"/>
</dbReference>
<dbReference type="Pfam" id="PF01810">
    <property type="entry name" value="LysE"/>
    <property type="match status" value="1"/>
</dbReference>
<comment type="subcellular location">
    <subcellularLocation>
        <location evidence="1">Cell membrane</location>
        <topology evidence="1">Multi-pass membrane protein</topology>
    </subcellularLocation>
</comment>
<keyword evidence="3 6" id="KW-0812">Transmembrane</keyword>
<dbReference type="AlphaFoldDB" id="A0A6B8RVJ7"/>
<feature type="transmembrane region" description="Helical" evidence="6">
    <location>
        <begin position="33"/>
        <end position="59"/>
    </location>
</feature>
<dbReference type="GO" id="GO:0005886">
    <property type="term" value="C:plasma membrane"/>
    <property type="evidence" value="ECO:0007669"/>
    <property type="project" value="UniProtKB-SubCell"/>
</dbReference>
<evidence type="ECO:0000256" key="4">
    <source>
        <dbReference type="ARBA" id="ARBA00022989"/>
    </source>
</evidence>
<evidence type="ECO:0000256" key="3">
    <source>
        <dbReference type="ARBA" id="ARBA00022692"/>
    </source>
</evidence>
<dbReference type="PANTHER" id="PTHR30086">
    <property type="entry name" value="ARGININE EXPORTER PROTEIN ARGO"/>
    <property type="match status" value="1"/>
</dbReference>
<keyword evidence="5 6" id="KW-0472">Membrane</keyword>
<feature type="transmembrane region" description="Helical" evidence="6">
    <location>
        <begin position="111"/>
        <end position="136"/>
    </location>
</feature>
<dbReference type="InterPro" id="IPR001123">
    <property type="entry name" value="LeuE-type"/>
</dbReference>
<evidence type="ECO:0000313" key="7">
    <source>
        <dbReference type="EMBL" id="QGQ99655.1"/>
    </source>
</evidence>
<evidence type="ECO:0000256" key="6">
    <source>
        <dbReference type="SAM" id="Phobius"/>
    </source>
</evidence>
<dbReference type="PANTHER" id="PTHR30086:SF6">
    <property type="entry name" value="AMINO ACID EFFLUX PROTEIN YCGF-RELATED"/>
    <property type="match status" value="1"/>
</dbReference>
<evidence type="ECO:0000313" key="8">
    <source>
        <dbReference type="Proteomes" id="UP000426246"/>
    </source>
</evidence>